<reference evidence="14" key="1">
    <citation type="submission" date="2023-07" db="EMBL/GenBank/DDBJ databases">
        <authorList>
            <consortium name="AG Swart"/>
            <person name="Singh M."/>
            <person name="Singh A."/>
            <person name="Seah K."/>
            <person name="Emmerich C."/>
        </authorList>
    </citation>
    <scope>NUCLEOTIDE SEQUENCE</scope>
    <source>
        <strain evidence="14">DP1</strain>
    </source>
</reference>
<dbReference type="GO" id="GO:0048870">
    <property type="term" value="P:cell motility"/>
    <property type="evidence" value="ECO:0007669"/>
    <property type="project" value="InterPro"/>
</dbReference>
<comment type="similarity">
    <text evidence="3">Belongs to the DRC4 family.</text>
</comment>
<evidence type="ECO:0000313" key="14">
    <source>
        <dbReference type="EMBL" id="CAI2367325.1"/>
    </source>
</evidence>
<evidence type="ECO:0000256" key="3">
    <source>
        <dbReference type="ARBA" id="ARBA00009859"/>
    </source>
</evidence>
<keyword evidence="10" id="KW-0966">Cell projection</keyword>
<feature type="compositionally biased region" description="Basic residues" evidence="12">
    <location>
        <begin position="1"/>
        <end position="12"/>
    </location>
</feature>
<dbReference type="Proteomes" id="UP001295684">
    <property type="component" value="Unassembled WGS sequence"/>
</dbReference>
<feature type="region of interest" description="Disordered" evidence="12">
    <location>
        <begin position="107"/>
        <end position="152"/>
    </location>
</feature>
<evidence type="ECO:0000313" key="15">
    <source>
        <dbReference type="Proteomes" id="UP001295684"/>
    </source>
</evidence>
<keyword evidence="4" id="KW-0963">Cytoplasm</keyword>
<evidence type="ECO:0000256" key="10">
    <source>
        <dbReference type="ARBA" id="ARBA00023273"/>
    </source>
</evidence>
<comment type="subcellular location">
    <subcellularLocation>
        <location evidence="1">Cell projection</location>
        <location evidence="1">Cilium</location>
        <location evidence="1">Flagellum</location>
    </subcellularLocation>
    <subcellularLocation>
        <location evidence="2">Cytoplasm</location>
        <location evidence="2">Cytoskeleton</location>
    </subcellularLocation>
</comment>
<name>A0AAD1UI42_EUPCR</name>
<proteinExistence type="inferred from homology"/>
<organism evidence="14 15">
    <name type="scientific">Euplotes crassus</name>
    <dbReference type="NCBI Taxonomy" id="5936"/>
    <lineage>
        <taxon>Eukaryota</taxon>
        <taxon>Sar</taxon>
        <taxon>Alveolata</taxon>
        <taxon>Ciliophora</taxon>
        <taxon>Intramacronucleata</taxon>
        <taxon>Spirotrichea</taxon>
        <taxon>Hypotrichia</taxon>
        <taxon>Euplotida</taxon>
        <taxon>Euplotidae</taxon>
        <taxon>Moneuplotes</taxon>
    </lineage>
</organism>
<dbReference type="GO" id="GO:0008017">
    <property type="term" value="F:microtubule binding"/>
    <property type="evidence" value="ECO:0007669"/>
    <property type="project" value="InterPro"/>
</dbReference>
<sequence length="470" mass="55391">MAKKKKKGKKKKKEEPEPDDQYMKMDGMTLEKKLQQLQERLSESKMKRNLIQIEKDMIHDFYSNTNNEIKENCSQIRNYETKMENMEEQHKVMIKVYMQKVKHLEYEHGQSQENVKSTSRNSMTEEEKVNKETEDDMKKDKDEKKIQYGDNDNANLSEIESVEEDLKGKLTEVDEVLNASKKELISNYERKLAKLKKELDLRLKVEIHEIEERKNQHYNDLMKNHEKAFRDMKDYYNDITRENLDLIKANKESLAQVNNNIIINQTEIDTLKITNGELQEPLMKAKNQRKTLKKQLATYEKDQMSLRNAKAQYIVLKKKVEDFTSKKKELDQKMEKIDREKADMYAKFEVACDQLRSKAEYKNTKLDEKLSELEEDHQRKETQLHELIQRSVIDPKTVDEICKRMEEAIEAKNSLLRNLKYSFAHASKAYNDAIRVYEAKLIEFGIPAEELGLELLTTPTSTMPAGLVAA</sequence>
<dbReference type="Pfam" id="PF13851">
    <property type="entry name" value="GAS"/>
    <property type="match status" value="1"/>
</dbReference>
<keyword evidence="5" id="KW-0493">Microtubule</keyword>
<keyword evidence="8" id="KW-0969">Cilium</keyword>
<evidence type="ECO:0000256" key="2">
    <source>
        <dbReference type="ARBA" id="ARBA00004245"/>
    </source>
</evidence>
<evidence type="ECO:0000256" key="5">
    <source>
        <dbReference type="ARBA" id="ARBA00022701"/>
    </source>
</evidence>
<dbReference type="InterPro" id="IPR039308">
    <property type="entry name" value="GAS8"/>
</dbReference>
<dbReference type="GO" id="GO:0031267">
    <property type="term" value="F:small GTPase binding"/>
    <property type="evidence" value="ECO:0007669"/>
    <property type="project" value="InterPro"/>
</dbReference>
<dbReference type="InterPro" id="IPR025593">
    <property type="entry name" value="GAS8_dom"/>
</dbReference>
<keyword evidence="7 11" id="KW-0175">Coiled coil</keyword>
<feature type="coiled-coil region" evidence="11">
    <location>
        <begin position="27"/>
        <end position="96"/>
    </location>
</feature>
<evidence type="ECO:0000259" key="13">
    <source>
        <dbReference type="Pfam" id="PF13851"/>
    </source>
</evidence>
<keyword evidence="9" id="KW-0206">Cytoskeleton</keyword>
<feature type="region of interest" description="Disordered" evidence="12">
    <location>
        <begin position="1"/>
        <end position="25"/>
    </location>
</feature>
<evidence type="ECO:0000256" key="7">
    <source>
        <dbReference type="ARBA" id="ARBA00023054"/>
    </source>
</evidence>
<evidence type="ECO:0000256" key="4">
    <source>
        <dbReference type="ARBA" id="ARBA00022490"/>
    </source>
</evidence>
<keyword evidence="6" id="KW-0282">Flagellum</keyword>
<dbReference type="GO" id="GO:0005794">
    <property type="term" value="C:Golgi apparatus"/>
    <property type="evidence" value="ECO:0007669"/>
    <property type="project" value="TreeGrafter"/>
</dbReference>
<evidence type="ECO:0000256" key="11">
    <source>
        <dbReference type="SAM" id="Coils"/>
    </source>
</evidence>
<keyword evidence="15" id="KW-1185">Reference proteome</keyword>
<dbReference type="AlphaFoldDB" id="A0AAD1UI42"/>
<feature type="compositionally biased region" description="Basic and acidic residues" evidence="12">
    <location>
        <begin position="123"/>
        <end position="147"/>
    </location>
</feature>
<dbReference type="PANTHER" id="PTHR31543">
    <property type="entry name" value="DYNEIN REGULATORY COMPLEX SUBUNIT 4"/>
    <property type="match status" value="1"/>
</dbReference>
<evidence type="ECO:0000256" key="8">
    <source>
        <dbReference type="ARBA" id="ARBA00023069"/>
    </source>
</evidence>
<dbReference type="PANTHER" id="PTHR31543:SF0">
    <property type="entry name" value="DYNEIN REGULATORY COMPLEX SUBUNIT 4"/>
    <property type="match status" value="1"/>
</dbReference>
<accession>A0AAD1UI42</accession>
<feature type="domain" description="Growth arrest-specific protein 8" evidence="13">
    <location>
        <begin position="220"/>
        <end position="419"/>
    </location>
</feature>
<feature type="compositionally biased region" description="Polar residues" evidence="12">
    <location>
        <begin position="111"/>
        <end position="122"/>
    </location>
</feature>
<protein>
    <recommendedName>
        <fullName evidence="13">Growth arrest-specific protein 8 domain-containing protein</fullName>
    </recommendedName>
</protein>
<gene>
    <name evidence="14" type="ORF">ECRASSUSDP1_LOCUS8607</name>
</gene>
<comment type="caution">
    <text evidence="14">The sequence shown here is derived from an EMBL/GenBank/DDBJ whole genome shotgun (WGS) entry which is preliminary data.</text>
</comment>
<dbReference type="GO" id="GO:0031514">
    <property type="term" value="C:motile cilium"/>
    <property type="evidence" value="ECO:0007669"/>
    <property type="project" value="UniProtKB-SubCell"/>
</dbReference>
<feature type="coiled-coil region" evidence="11">
    <location>
        <begin position="178"/>
        <end position="205"/>
    </location>
</feature>
<evidence type="ECO:0000256" key="9">
    <source>
        <dbReference type="ARBA" id="ARBA00023212"/>
    </source>
</evidence>
<evidence type="ECO:0000256" key="12">
    <source>
        <dbReference type="SAM" id="MobiDB-lite"/>
    </source>
</evidence>
<evidence type="ECO:0000256" key="1">
    <source>
        <dbReference type="ARBA" id="ARBA00004230"/>
    </source>
</evidence>
<dbReference type="GO" id="GO:0005874">
    <property type="term" value="C:microtubule"/>
    <property type="evidence" value="ECO:0007669"/>
    <property type="project" value="UniProtKB-KW"/>
</dbReference>
<feature type="coiled-coil region" evidence="11">
    <location>
        <begin position="282"/>
        <end position="418"/>
    </location>
</feature>
<evidence type="ECO:0000256" key="6">
    <source>
        <dbReference type="ARBA" id="ARBA00022846"/>
    </source>
</evidence>
<dbReference type="EMBL" id="CAMPGE010008425">
    <property type="protein sequence ID" value="CAI2367325.1"/>
    <property type="molecule type" value="Genomic_DNA"/>
</dbReference>